<evidence type="ECO:0000256" key="6">
    <source>
        <dbReference type="ARBA" id="ARBA00022759"/>
    </source>
</evidence>
<evidence type="ECO:0000256" key="14">
    <source>
        <dbReference type="RuleBase" id="RU366055"/>
    </source>
</evidence>
<dbReference type="SMART" id="SM00892">
    <property type="entry name" value="Endonuclease_NS"/>
    <property type="match status" value="1"/>
</dbReference>
<comment type="cofactor">
    <cofactor evidence="1 14">
        <name>Mg(2+)</name>
        <dbReference type="ChEBI" id="CHEBI:18420"/>
    </cofactor>
</comment>
<dbReference type="SUPFAM" id="SSF54060">
    <property type="entry name" value="His-Me finger endonucleases"/>
    <property type="match status" value="1"/>
</dbReference>
<dbReference type="GO" id="GO:0005634">
    <property type="term" value="C:nucleus"/>
    <property type="evidence" value="ECO:0007669"/>
    <property type="project" value="TreeGrafter"/>
</dbReference>
<dbReference type="GO" id="GO:0046872">
    <property type="term" value="F:metal ion binding"/>
    <property type="evidence" value="ECO:0007669"/>
    <property type="project" value="UniProtKB-KW"/>
</dbReference>
<dbReference type="InterPro" id="IPR040255">
    <property type="entry name" value="Non-specific_endonuclease"/>
</dbReference>
<dbReference type="GO" id="GO:0003676">
    <property type="term" value="F:nucleic acid binding"/>
    <property type="evidence" value="ECO:0007669"/>
    <property type="project" value="InterPro"/>
</dbReference>
<dbReference type="OrthoDB" id="5418055at2759"/>
<evidence type="ECO:0000256" key="5">
    <source>
        <dbReference type="ARBA" id="ARBA00022723"/>
    </source>
</evidence>
<keyword evidence="17" id="KW-1185">Reference proteome</keyword>
<reference evidence="18" key="1">
    <citation type="submission" date="2025-08" db="UniProtKB">
        <authorList>
            <consortium name="RefSeq"/>
        </authorList>
    </citation>
    <scope>IDENTIFICATION</scope>
</reference>
<keyword evidence="7 14" id="KW-0378">Hydrolase</keyword>
<evidence type="ECO:0000256" key="13">
    <source>
        <dbReference type="PIRSR" id="PIRSR640255-2"/>
    </source>
</evidence>
<keyword evidence="4 14" id="KW-0540">Nuclease</keyword>
<dbReference type="GeneID" id="115824146"/>
<evidence type="ECO:0000313" key="17">
    <source>
        <dbReference type="Proteomes" id="UP000504632"/>
    </source>
</evidence>
<evidence type="ECO:0000256" key="2">
    <source>
        <dbReference type="ARBA" id="ARBA00004173"/>
    </source>
</evidence>
<dbReference type="Pfam" id="PF01223">
    <property type="entry name" value="Endonuclease_NS"/>
    <property type="match status" value="1"/>
</dbReference>
<evidence type="ECO:0000259" key="15">
    <source>
        <dbReference type="SMART" id="SM00477"/>
    </source>
</evidence>
<keyword evidence="8" id="KW-0460">Magnesium</keyword>
<feature type="domain" description="ENPP1-3/EXOG-like endonuclease/phosphodiesterase" evidence="15">
    <location>
        <begin position="90"/>
        <end position="297"/>
    </location>
</feature>
<dbReference type="FunFam" id="3.40.570.10:FF:000002">
    <property type="entry name" value="Endonuclease G, mitochondrial"/>
    <property type="match status" value="1"/>
</dbReference>
<keyword evidence="10" id="KW-0496">Mitochondrion</keyword>
<dbReference type="GO" id="GO:0000014">
    <property type="term" value="F:single-stranded DNA endodeoxyribonuclease activity"/>
    <property type="evidence" value="ECO:0007669"/>
    <property type="project" value="TreeGrafter"/>
</dbReference>
<keyword evidence="6 14" id="KW-0255">Endonuclease</keyword>
<dbReference type="Proteomes" id="UP000504632">
    <property type="component" value="Chromosome 1"/>
</dbReference>
<evidence type="ECO:0000256" key="11">
    <source>
        <dbReference type="ARBA" id="ARBA00023157"/>
    </source>
</evidence>
<evidence type="ECO:0000256" key="1">
    <source>
        <dbReference type="ARBA" id="ARBA00001946"/>
    </source>
</evidence>
<feature type="active site" description="Proton acceptor" evidence="12">
    <location>
        <position position="153"/>
    </location>
</feature>
<feature type="binding site" evidence="13">
    <location>
        <position position="184"/>
    </location>
    <ligand>
        <name>Mg(2+)</name>
        <dbReference type="ChEBI" id="CHEBI:18420"/>
        <note>catalytic</note>
    </ligand>
</feature>
<comment type="similarity">
    <text evidence="3 14">Belongs to the DNA/RNA non-specific endonuclease family.</text>
</comment>
<keyword evidence="5 13" id="KW-0479">Metal-binding</keyword>
<dbReference type="PANTHER" id="PTHR13966">
    <property type="entry name" value="ENDONUCLEASE RELATED"/>
    <property type="match status" value="1"/>
</dbReference>
<evidence type="ECO:0000256" key="12">
    <source>
        <dbReference type="PIRSR" id="PIRSR640255-1"/>
    </source>
</evidence>
<dbReference type="GO" id="GO:0005743">
    <property type="term" value="C:mitochondrial inner membrane"/>
    <property type="evidence" value="ECO:0007669"/>
    <property type="project" value="TreeGrafter"/>
</dbReference>
<dbReference type="GO" id="GO:0004521">
    <property type="term" value="F:RNA endonuclease activity"/>
    <property type="evidence" value="ECO:0007669"/>
    <property type="project" value="TreeGrafter"/>
</dbReference>
<accession>A0A6J2WF63</accession>
<comment type="subcellular location">
    <subcellularLocation>
        <location evidence="2">Mitochondrion</location>
    </subcellularLocation>
</comment>
<evidence type="ECO:0000256" key="10">
    <source>
        <dbReference type="ARBA" id="ARBA00023128"/>
    </source>
</evidence>
<dbReference type="CTD" id="2021"/>
<dbReference type="EC" id="3.1.30.-" evidence="14"/>
<dbReference type="GO" id="GO:0006309">
    <property type="term" value="P:apoptotic DNA fragmentation"/>
    <property type="evidence" value="ECO:0007669"/>
    <property type="project" value="TreeGrafter"/>
</dbReference>
<keyword evidence="11" id="KW-1015">Disulfide bond</keyword>
<dbReference type="PROSITE" id="PS01070">
    <property type="entry name" value="NUCLEASE_NON_SPEC"/>
    <property type="match status" value="1"/>
</dbReference>
<dbReference type="AlphaFoldDB" id="A0A6J2WF63"/>
<gene>
    <name evidence="18" type="primary">endog</name>
</gene>
<evidence type="ECO:0000256" key="8">
    <source>
        <dbReference type="ARBA" id="ARBA00022842"/>
    </source>
</evidence>
<sequence length="309" mass="34616">MHRIFSSKWFISGVSLAVGAGVGGSFVAYRGGCVKSVDTFGGVLDRVPVIPIPSVDAAELVPYQHGQVVQSKSTAVMKYGFPSLSNIKTRESYVTSYDPRNRTAAWVIEQLSPETLTGTSDRKFCDFKEDDSVHEYHRATNMDYKGSGFDRGHLAAAANHKWSQKAMADTFYLSNVSPQNPHLNQNAWNNLEKYCRSLAKQYQNVFVCTGPLYLPRQESDGKMYVKYQVIGKNHVAVPTHFFKVLILEKTRGEVELRPYVMPNMPVDEKIPLERFLVPIESIERASGLLFVPNIMKRTNTLQAITAGRA</sequence>
<evidence type="ECO:0000256" key="3">
    <source>
        <dbReference type="ARBA" id="ARBA00010052"/>
    </source>
</evidence>
<organism evidence="17 18">
    <name type="scientific">Chanos chanos</name>
    <name type="common">Milkfish</name>
    <name type="synonym">Mugil chanos</name>
    <dbReference type="NCBI Taxonomy" id="29144"/>
    <lineage>
        <taxon>Eukaryota</taxon>
        <taxon>Metazoa</taxon>
        <taxon>Chordata</taxon>
        <taxon>Craniata</taxon>
        <taxon>Vertebrata</taxon>
        <taxon>Euteleostomi</taxon>
        <taxon>Actinopterygii</taxon>
        <taxon>Neopterygii</taxon>
        <taxon>Teleostei</taxon>
        <taxon>Ostariophysi</taxon>
        <taxon>Gonorynchiformes</taxon>
        <taxon>Chanidae</taxon>
        <taxon>Chanos</taxon>
    </lineage>
</organism>
<dbReference type="PANTHER" id="PTHR13966:SF5">
    <property type="entry name" value="ENDONUCLEASE G, MITOCHONDRIAL"/>
    <property type="match status" value="1"/>
</dbReference>
<name>A0A6J2WF63_CHACN</name>
<dbReference type="InterPro" id="IPR020821">
    <property type="entry name" value="ENPP1-3/EXOG-like_nuc-like"/>
</dbReference>
<dbReference type="CDD" id="cd00091">
    <property type="entry name" value="NUC"/>
    <property type="match status" value="1"/>
</dbReference>
<evidence type="ECO:0000256" key="9">
    <source>
        <dbReference type="ARBA" id="ARBA00022946"/>
    </source>
</evidence>
<dbReference type="InParanoid" id="A0A6J2WF63"/>
<feature type="domain" description="DNA/RNA non-specific endonuclease/pyrophosphatase/phosphodiesterase" evidence="16">
    <location>
        <begin position="89"/>
        <end position="297"/>
    </location>
</feature>
<keyword evidence="9" id="KW-0809">Transit peptide</keyword>
<dbReference type="SMART" id="SM00477">
    <property type="entry name" value="NUC"/>
    <property type="match status" value="1"/>
</dbReference>
<evidence type="ECO:0000256" key="4">
    <source>
        <dbReference type="ARBA" id="ARBA00022722"/>
    </source>
</evidence>
<dbReference type="InterPro" id="IPR044925">
    <property type="entry name" value="His-Me_finger_sf"/>
</dbReference>
<proteinExistence type="inferred from homology"/>
<evidence type="ECO:0000256" key="7">
    <source>
        <dbReference type="ARBA" id="ARBA00022801"/>
    </source>
</evidence>
<dbReference type="InterPro" id="IPR018524">
    <property type="entry name" value="DNA/RNA_endonuclease_AS"/>
</dbReference>
<evidence type="ECO:0000313" key="18">
    <source>
        <dbReference type="RefSeq" id="XP_030644115.1"/>
    </source>
</evidence>
<dbReference type="Gene3D" id="3.40.570.10">
    <property type="entry name" value="Extracellular Endonuclease, subunit A"/>
    <property type="match status" value="1"/>
</dbReference>
<evidence type="ECO:0000259" key="16">
    <source>
        <dbReference type="SMART" id="SM00892"/>
    </source>
</evidence>
<dbReference type="FunCoup" id="A0A6J2WF63">
    <property type="interactions" value="461"/>
</dbReference>
<dbReference type="InterPro" id="IPR001604">
    <property type="entry name" value="Endo_G_ENPP1-like_dom"/>
</dbReference>
<protein>
    <recommendedName>
        <fullName evidence="14">Endonuclease</fullName>
        <ecNumber evidence="14">3.1.30.-</ecNumber>
    </recommendedName>
</protein>
<dbReference type="InterPro" id="IPR044929">
    <property type="entry name" value="DNA/RNA_non-sp_Endonuclease_sf"/>
</dbReference>
<dbReference type="RefSeq" id="XP_030644115.1">
    <property type="nucleotide sequence ID" value="XM_030788255.1"/>
</dbReference>